<comment type="similarity">
    <text evidence="3">Belongs to the peptidase M28 family. M28B subfamily.</text>
</comment>
<reference evidence="12 13" key="1">
    <citation type="journal article" date="2018" name="Evol. Lett.">
        <title>Horizontal gene cluster transfer increased hallucinogenic mushroom diversity.</title>
        <authorList>
            <person name="Reynolds H.T."/>
            <person name="Vijayakumar V."/>
            <person name="Gluck-Thaler E."/>
            <person name="Korotkin H.B."/>
            <person name="Matheny P.B."/>
            <person name="Slot J.C."/>
        </authorList>
    </citation>
    <scope>NUCLEOTIDE SEQUENCE [LARGE SCALE GENOMIC DNA]</scope>
    <source>
        <strain evidence="12 13">2631</strain>
    </source>
</reference>
<dbReference type="GO" id="GO:0005576">
    <property type="term" value="C:extracellular region"/>
    <property type="evidence" value="ECO:0007669"/>
    <property type="project" value="UniProtKB-SubCell"/>
</dbReference>
<evidence type="ECO:0000256" key="9">
    <source>
        <dbReference type="ARBA" id="ARBA00023049"/>
    </source>
</evidence>
<evidence type="ECO:0000256" key="10">
    <source>
        <dbReference type="RuleBase" id="RU361240"/>
    </source>
</evidence>
<protein>
    <recommendedName>
        <fullName evidence="10">Peptide hydrolase</fullName>
        <ecNumber evidence="10">3.4.-.-</ecNumber>
    </recommendedName>
</protein>
<dbReference type="Gene3D" id="3.40.630.10">
    <property type="entry name" value="Zn peptidases"/>
    <property type="match status" value="1"/>
</dbReference>
<keyword evidence="7 10" id="KW-0378">Hydrolase</keyword>
<dbReference type="InterPro" id="IPR045175">
    <property type="entry name" value="M28_fam"/>
</dbReference>
<dbReference type="CDD" id="cd00063">
    <property type="entry name" value="FN3"/>
    <property type="match status" value="1"/>
</dbReference>
<keyword evidence="4" id="KW-0964">Secreted</keyword>
<dbReference type="AlphaFoldDB" id="A0A409VT39"/>
<evidence type="ECO:0000256" key="7">
    <source>
        <dbReference type="ARBA" id="ARBA00022801"/>
    </source>
</evidence>
<dbReference type="InterPro" id="IPR036116">
    <property type="entry name" value="FN3_sf"/>
</dbReference>
<dbReference type="GO" id="GO:0006508">
    <property type="term" value="P:proteolysis"/>
    <property type="evidence" value="ECO:0007669"/>
    <property type="project" value="UniProtKB-KW"/>
</dbReference>
<proteinExistence type="inferred from homology"/>
<dbReference type="SUPFAM" id="SSF53187">
    <property type="entry name" value="Zn-dependent exopeptidases"/>
    <property type="match status" value="1"/>
</dbReference>
<keyword evidence="6 10" id="KW-0479">Metal-binding</keyword>
<keyword evidence="5 10" id="KW-0645">Protease</keyword>
<dbReference type="SUPFAM" id="SSF49265">
    <property type="entry name" value="Fibronectin type III"/>
    <property type="match status" value="1"/>
</dbReference>
<evidence type="ECO:0000313" key="13">
    <source>
        <dbReference type="Proteomes" id="UP000283269"/>
    </source>
</evidence>
<dbReference type="Proteomes" id="UP000283269">
    <property type="component" value="Unassembled WGS sequence"/>
</dbReference>
<comment type="subcellular location">
    <subcellularLocation>
        <location evidence="2">Secreted</location>
    </subcellularLocation>
</comment>
<dbReference type="InParanoid" id="A0A409VT39"/>
<comment type="cofactor">
    <cofactor evidence="1">
        <name>Zn(2+)</name>
        <dbReference type="ChEBI" id="CHEBI:29105"/>
    </cofactor>
</comment>
<dbReference type="GO" id="GO:0046872">
    <property type="term" value="F:metal ion binding"/>
    <property type="evidence" value="ECO:0007669"/>
    <property type="project" value="UniProtKB-KW"/>
</dbReference>
<evidence type="ECO:0000256" key="8">
    <source>
        <dbReference type="ARBA" id="ARBA00022833"/>
    </source>
</evidence>
<dbReference type="GO" id="GO:0008235">
    <property type="term" value="F:metalloexopeptidase activity"/>
    <property type="evidence" value="ECO:0007669"/>
    <property type="project" value="InterPro"/>
</dbReference>
<accession>A0A409VT39</accession>
<dbReference type="PANTHER" id="PTHR12147">
    <property type="entry name" value="METALLOPEPTIDASE M28 FAMILY MEMBER"/>
    <property type="match status" value="1"/>
</dbReference>
<dbReference type="PANTHER" id="PTHR12147:SF26">
    <property type="entry name" value="PEPTIDASE M28 DOMAIN-CONTAINING PROTEIN"/>
    <property type="match status" value="1"/>
</dbReference>
<organism evidence="12 13">
    <name type="scientific">Psilocybe cyanescens</name>
    <dbReference type="NCBI Taxonomy" id="93625"/>
    <lineage>
        <taxon>Eukaryota</taxon>
        <taxon>Fungi</taxon>
        <taxon>Dikarya</taxon>
        <taxon>Basidiomycota</taxon>
        <taxon>Agaricomycotina</taxon>
        <taxon>Agaricomycetes</taxon>
        <taxon>Agaricomycetidae</taxon>
        <taxon>Agaricales</taxon>
        <taxon>Agaricineae</taxon>
        <taxon>Strophariaceae</taxon>
        <taxon>Psilocybe</taxon>
    </lineage>
</organism>
<dbReference type="InterPro" id="IPR003961">
    <property type="entry name" value="FN3_dom"/>
</dbReference>
<evidence type="ECO:0000256" key="4">
    <source>
        <dbReference type="ARBA" id="ARBA00022525"/>
    </source>
</evidence>
<dbReference type="EC" id="3.4.-.-" evidence="10"/>
<feature type="non-terminal residue" evidence="12">
    <location>
        <position position="1"/>
    </location>
</feature>
<dbReference type="STRING" id="93625.A0A409VT39"/>
<comment type="caution">
    <text evidence="12">The sequence shown here is derived from an EMBL/GenBank/DDBJ whole genome shotgun (WGS) entry which is preliminary data.</text>
</comment>
<keyword evidence="8 10" id="KW-0862">Zinc</keyword>
<evidence type="ECO:0000256" key="5">
    <source>
        <dbReference type="ARBA" id="ARBA00022670"/>
    </source>
</evidence>
<gene>
    <name evidence="12" type="ORF">CVT25_004636</name>
</gene>
<evidence type="ECO:0000256" key="6">
    <source>
        <dbReference type="ARBA" id="ARBA00022723"/>
    </source>
</evidence>
<evidence type="ECO:0000256" key="3">
    <source>
        <dbReference type="ARBA" id="ARBA00005634"/>
    </source>
</evidence>
<keyword evidence="13" id="KW-1185">Reference proteome</keyword>
<name>A0A409VT39_PSICY</name>
<evidence type="ECO:0000313" key="12">
    <source>
        <dbReference type="EMBL" id="PPQ69403.1"/>
    </source>
</evidence>
<evidence type="ECO:0000259" key="11">
    <source>
        <dbReference type="Pfam" id="PF04389"/>
    </source>
</evidence>
<dbReference type="Pfam" id="PF04389">
    <property type="entry name" value="Peptidase_M28"/>
    <property type="match status" value="1"/>
</dbReference>
<dbReference type="InterPro" id="IPR007484">
    <property type="entry name" value="Peptidase_M28"/>
</dbReference>
<keyword evidence="9" id="KW-0482">Metalloprotease</keyword>
<dbReference type="EMBL" id="NHYD01003935">
    <property type="protein sequence ID" value="PPQ69403.1"/>
    <property type="molecule type" value="Genomic_DNA"/>
</dbReference>
<evidence type="ECO:0000256" key="1">
    <source>
        <dbReference type="ARBA" id="ARBA00001947"/>
    </source>
</evidence>
<sequence length="445" mass="47758">SSQSVFDSVSPWPPGPGNVLVPQVPDPELVQILSKIDPNRIKATIEKLISFGTRHTLSSQTDPVRGIGAARDWIASEMRTLAAASNGRMTVTVPSYVQQPASRIPNATVISNIVATLKGSKEPNRVYVVSGHYDSRLTDIMNFTDDAPGADDDGSGVAVSMELARVMATHQPAATIMFAVVAGEEQGLFGSNFMATTLAQAGVDVQGMLDNDIVGSSTADDGTSDKTDIRMFVSGLPQNNTAQQNLNLASIGGENDSPSHQLGRFVAEVAQNAVTQLNVRTIYRPDRFLRGGDHESFLQQGFAAVRFTEPHENFAHQHQDTRVVNGVQFGDLIEFVDFDFTSRVAKVNGAALWSLAQAPGTPKGVFVDTSVLTNNSTLRWIADPAADAGYEIVWRESDESQWSRVIPVGEVSSATVKLSKDNVQMGVRAVGKNGFKSPVAFPFPG</sequence>
<feature type="domain" description="Peptidase M28" evidence="11">
    <location>
        <begin position="112"/>
        <end position="321"/>
    </location>
</feature>
<evidence type="ECO:0000256" key="2">
    <source>
        <dbReference type="ARBA" id="ARBA00004613"/>
    </source>
</evidence>
<dbReference type="OrthoDB" id="10013407at2759"/>